<dbReference type="Gene3D" id="3.40.630.10">
    <property type="entry name" value="Zn peptidases"/>
    <property type="match status" value="2"/>
</dbReference>
<evidence type="ECO:0000313" key="5">
    <source>
        <dbReference type="Proteomes" id="UP000216752"/>
    </source>
</evidence>
<evidence type="ECO:0000256" key="2">
    <source>
        <dbReference type="ARBA" id="ARBA00022801"/>
    </source>
</evidence>
<keyword evidence="1" id="KW-0479">Metal-binding</keyword>
<proteinExistence type="predicted"/>
<dbReference type="Proteomes" id="UP000216752">
    <property type="component" value="Chromosome"/>
</dbReference>
<dbReference type="RefSeq" id="WP_094606555.1">
    <property type="nucleotide sequence ID" value="NZ_CP155573.1"/>
</dbReference>
<dbReference type="Pfam" id="PF01546">
    <property type="entry name" value="Peptidase_M20"/>
    <property type="match status" value="1"/>
</dbReference>
<feature type="domain" description="Peptidase M20 dimerisation" evidence="3">
    <location>
        <begin position="205"/>
        <end position="312"/>
    </location>
</feature>
<sequence length="436" mass="47782">MSLLHDEIKELSVKVHPETVDFAVRLIQTKSISCNEKAVADCYMNEMRKLGYESVFRDGMGNVVGCITFSDDGPAIMYNSHMDHVDEGALDNWQGYDPYGGLLDECQVDNQDASAQDTARCIHGRAASDVKGGAAVAVYTGAMLKELKQRGFAIKGKFIFTGVVQEEPAECAGMSYLIDTTFPKHNLTYDAMVSSEASSLRLVLGSRGRVELLVTIQGRTSHASTPWRGINAIEKAVSFLSALKEFADKLPCDDDLGRATITPTIISCTPGQLSIIPDRCQIAIDRRLLPGETAETAMDEVQTIIDKIKRQDTTFSAEVKVNSIPQTSYTGLTHVLPKAMIAWKIAKGHPFVTACTEALEAVGQEVQYSYWDFGTDASKTAGLDRKPCIGYSPMQEQYAHTPYDKVRCDYILKALAGNAAIYIAASSRTRETFKPI</sequence>
<dbReference type="Pfam" id="PF07687">
    <property type="entry name" value="M20_dimer"/>
    <property type="match status" value="1"/>
</dbReference>
<dbReference type="InterPro" id="IPR002933">
    <property type="entry name" value="Peptidase_M20"/>
</dbReference>
<name>A0ABZ3IV39_9FIRM</name>
<keyword evidence="5" id="KW-1185">Reference proteome</keyword>
<evidence type="ECO:0000256" key="1">
    <source>
        <dbReference type="ARBA" id="ARBA00022723"/>
    </source>
</evidence>
<dbReference type="PANTHER" id="PTHR43808">
    <property type="entry name" value="ACETYLORNITHINE DEACETYLASE"/>
    <property type="match status" value="1"/>
</dbReference>
<dbReference type="GO" id="GO:0016787">
    <property type="term" value="F:hydrolase activity"/>
    <property type="evidence" value="ECO:0007669"/>
    <property type="project" value="UniProtKB-KW"/>
</dbReference>
<keyword evidence="2 4" id="KW-0378">Hydrolase</keyword>
<dbReference type="SUPFAM" id="SSF55031">
    <property type="entry name" value="Bacterial exopeptidase dimerisation domain"/>
    <property type="match status" value="1"/>
</dbReference>
<dbReference type="InterPro" id="IPR011650">
    <property type="entry name" value="Peptidase_M20_dimer"/>
</dbReference>
<dbReference type="EMBL" id="CP155573">
    <property type="protein sequence ID" value="XFO69455.1"/>
    <property type="molecule type" value="Genomic_DNA"/>
</dbReference>
<dbReference type="SUPFAM" id="SSF53187">
    <property type="entry name" value="Zn-dependent exopeptidases"/>
    <property type="match status" value="1"/>
</dbReference>
<evidence type="ECO:0000259" key="3">
    <source>
        <dbReference type="Pfam" id="PF07687"/>
    </source>
</evidence>
<dbReference type="InterPro" id="IPR050072">
    <property type="entry name" value="Peptidase_M20A"/>
</dbReference>
<dbReference type="Gene3D" id="3.30.70.360">
    <property type="match status" value="1"/>
</dbReference>
<organism evidence="4 5">
    <name type="scientific">Sporomusa silvacetica DSM 10669</name>
    <dbReference type="NCBI Taxonomy" id="1123289"/>
    <lineage>
        <taxon>Bacteria</taxon>
        <taxon>Bacillati</taxon>
        <taxon>Bacillota</taxon>
        <taxon>Negativicutes</taxon>
        <taxon>Selenomonadales</taxon>
        <taxon>Sporomusaceae</taxon>
        <taxon>Sporomusa</taxon>
    </lineage>
</organism>
<gene>
    <name evidence="4" type="primary">ylmB_3</name>
    <name evidence="4" type="ORF">SPSIL_056890</name>
</gene>
<evidence type="ECO:0000313" key="4">
    <source>
        <dbReference type="EMBL" id="XFO69455.1"/>
    </source>
</evidence>
<accession>A0ABZ3IV39</accession>
<protein>
    <submittedName>
        <fullName evidence="4">N-formyl-4-amino-5-aminomethyl-2-methylpyrimidine deformylase</fullName>
        <ecNumber evidence="4">3.5.1.-</ecNumber>
    </submittedName>
</protein>
<reference evidence="4" key="1">
    <citation type="submission" date="2024-05" db="EMBL/GenBank/DDBJ databases">
        <title>Isolation and characterization of Sporomusa carbonis sp. nov., a carboxydotrophic hydrogenogen in the genus of Sporomusa isolated from a charcoal burning pile.</title>
        <authorList>
            <person name="Boeer T."/>
            <person name="Rosenbaum F."/>
            <person name="Eysell L."/>
            <person name="Mueller V."/>
            <person name="Daniel R."/>
            <person name="Poehlein A."/>
        </authorList>
    </citation>
    <scope>NUCLEOTIDE SEQUENCE [LARGE SCALE GENOMIC DNA]</scope>
    <source>
        <strain evidence="4">DSM 10669</strain>
    </source>
</reference>
<dbReference type="EC" id="3.5.1.-" evidence="4"/>
<dbReference type="InterPro" id="IPR036264">
    <property type="entry name" value="Bact_exopeptidase_dim_dom"/>
</dbReference>